<dbReference type="EMBL" id="KQ964249">
    <property type="protein sequence ID" value="KXJ92364.1"/>
    <property type="molecule type" value="Genomic_DNA"/>
</dbReference>
<gene>
    <name evidence="2" type="ORF">Micbo1qcDRAFT_233641</name>
</gene>
<dbReference type="STRING" id="196109.A0A136J5F3"/>
<feature type="region of interest" description="Disordered" evidence="1">
    <location>
        <begin position="484"/>
        <end position="551"/>
    </location>
</feature>
<evidence type="ECO:0000313" key="2">
    <source>
        <dbReference type="EMBL" id="KXJ92364.1"/>
    </source>
</evidence>
<proteinExistence type="predicted"/>
<dbReference type="AlphaFoldDB" id="A0A136J5F3"/>
<feature type="compositionally biased region" description="Polar residues" evidence="1">
    <location>
        <begin position="24"/>
        <end position="47"/>
    </location>
</feature>
<feature type="compositionally biased region" description="Polar residues" evidence="1">
    <location>
        <begin position="486"/>
        <end position="509"/>
    </location>
</feature>
<feature type="compositionally biased region" description="Basic residues" evidence="1">
    <location>
        <begin position="510"/>
        <end position="524"/>
    </location>
</feature>
<sequence>MVAEKSGIFASGRRESTDSDFNDCGSSLEPQSTNMSTDVPAWSSSPSIPRRETQVRTFAEPTPATDAGKLLVEEMWEALQQHVESSFAKLFELTNNPLAVRLRRESPVSIATKGFESLRSILHGKDPSDPLHYLCFVHVVYAFSLVLHEDELVEQSELLFKQALAYRSFLTPSWYDCYSEIVSRIWNPEVHAGFQAISMLPSHQRLSGRVGAHQFRTSPESPLDKDALATVSQDFLDEFESLVINSKSMRPADILSSALWSTHMDDLRTEHGSNQPFIAGAHYIINVLVQSFRDSPGISQRLRCVGQRVHNRDTSTVRRLEMELMQAGKGILAPSHFFGKFVPQVRRHCNDLYSKHSGNPRFKYHILAASFAEKLLYDAARESATPPTQATQPPTLPMNLPGSLDDLFNFQPIDGAFDVEGGMNNFLQPLPEQGSPQFNFTSSATPLSIGLASSHVNVTPLQATSETNFSTDFVCAGVSTPGLMTGSHSSSIVAPTEPSDAQASISPRKNPQKARSRQRERKKAPAPSHATSVSSSEQVAQPSTASPATEGTQVEANSCCEICGYRPKGDPQWFKGSMAKHRKLQHSTDPPTIYQCPFPGCTSAYKNRQDNLRQHQIEKNHFVDDDGQQQKRPHKRRRVS</sequence>
<reference evidence="3" key="1">
    <citation type="submission" date="2016-02" db="EMBL/GenBank/DDBJ databases">
        <title>Draft genome sequence of Microdochium bolleyi, a fungal endophyte of beachgrass.</title>
        <authorList>
            <consortium name="DOE Joint Genome Institute"/>
            <person name="David A.S."/>
            <person name="May G."/>
            <person name="Haridas S."/>
            <person name="Lim J."/>
            <person name="Wang M."/>
            <person name="Labutti K."/>
            <person name="Lipzen A."/>
            <person name="Barry K."/>
            <person name="Grigoriev I.V."/>
        </authorList>
    </citation>
    <scope>NUCLEOTIDE SEQUENCE [LARGE SCALE GENOMIC DNA]</scope>
    <source>
        <strain evidence="3">J235TASD1</strain>
    </source>
</reference>
<accession>A0A136J5F3</accession>
<organism evidence="2 3">
    <name type="scientific">Microdochium bolleyi</name>
    <dbReference type="NCBI Taxonomy" id="196109"/>
    <lineage>
        <taxon>Eukaryota</taxon>
        <taxon>Fungi</taxon>
        <taxon>Dikarya</taxon>
        <taxon>Ascomycota</taxon>
        <taxon>Pezizomycotina</taxon>
        <taxon>Sordariomycetes</taxon>
        <taxon>Xylariomycetidae</taxon>
        <taxon>Xylariales</taxon>
        <taxon>Microdochiaceae</taxon>
        <taxon>Microdochium</taxon>
    </lineage>
</organism>
<feature type="compositionally biased region" description="Basic residues" evidence="1">
    <location>
        <begin position="631"/>
        <end position="640"/>
    </location>
</feature>
<dbReference type="InParanoid" id="A0A136J5F3"/>
<feature type="region of interest" description="Disordered" evidence="1">
    <location>
        <begin position="618"/>
        <end position="640"/>
    </location>
</feature>
<keyword evidence="3" id="KW-1185">Reference proteome</keyword>
<protein>
    <submittedName>
        <fullName evidence="2">Uncharacterized protein</fullName>
    </submittedName>
</protein>
<dbReference type="Proteomes" id="UP000070501">
    <property type="component" value="Unassembled WGS sequence"/>
</dbReference>
<dbReference type="OrthoDB" id="5366163at2759"/>
<name>A0A136J5F3_9PEZI</name>
<evidence type="ECO:0000313" key="3">
    <source>
        <dbReference type="Proteomes" id="UP000070501"/>
    </source>
</evidence>
<feature type="compositionally biased region" description="Polar residues" evidence="1">
    <location>
        <begin position="529"/>
        <end position="551"/>
    </location>
</feature>
<feature type="region of interest" description="Disordered" evidence="1">
    <location>
        <begin position="1"/>
        <end position="55"/>
    </location>
</feature>
<evidence type="ECO:0000256" key="1">
    <source>
        <dbReference type="SAM" id="MobiDB-lite"/>
    </source>
</evidence>